<dbReference type="AlphaFoldDB" id="A0A371IXP0"/>
<evidence type="ECO:0000313" key="1">
    <source>
        <dbReference type="EMBL" id="RDY25243.1"/>
    </source>
</evidence>
<feature type="non-terminal residue" evidence="1">
    <location>
        <position position="1"/>
    </location>
</feature>
<organism evidence="1 2">
    <name type="scientific">Romboutsia weinsteinii</name>
    <dbReference type="NCBI Taxonomy" id="2020949"/>
    <lineage>
        <taxon>Bacteria</taxon>
        <taxon>Bacillati</taxon>
        <taxon>Bacillota</taxon>
        <taxon>Clostridia</taxon>
        <taxon>Peptostreptococcales</taxon>
        <taxon>Peptostreptococcaceae</taxon>
        <taxon>Romboutsia</taxon>
    </lineage>
</organism>
<dbReference type="EMBL" id="NOJY02000095">
    <property type="protein sequence ID" value="RDY25243.1"/>
    <property type="molecule type" value="Genomic_DNA"/>
</dbReference>
<evidence type="ECO:0000313" key="2">
    <source>
        <dbReference type="Proteomes" id="UP000215694"/>
    </source>
</evidence>
<protein>
    <submittedName>
        <fullName evidence="1">YbaK/EbsC family protein</fullName>
    </submittedName>
</protein>
<proteinExistence type="predicted"/>
<sequence length="34" mass="3832">TVYPACGSDNSAIELTCLELEEYSGCYRWIDVCK</sequence>
<dbReference type="Proteomes" id="UP000215694">
    <property type="component" value="Unassembled WGS sequence"/>
</dbReference>
<name>A0A371IXP0_9FIRM</name>
<reference evidence="1 2" key="1">
    <citation type="journal article" date="2017" name="Genome Announc.">
        <title>Draft Genome Sequence of Romboutsia weinsteinii sp. nov. Strain CCRI-19649(T) Isolated from Surface Water.</title>
        <authorList>
            <person name="Maheux A.F."/>
            <person name="Boudreau D.K."/>
            <person name="Berube E."/>
            <person name="Boissinot M."/>
            <person name="Cantin P."/>
            <person name="Raymond F."/>
            <person name="Corbeil J."/>
            <person name="Omar R.F."/>
            <person name="Bergeron M.G."/>
        </authorList>
    </citation>
    <scope>NUCLEOTIDE SEQUENCE [LARGE SCALE GENOMIC DNA]</scope>
    <source>
        <strain evidence="1 2">CCRI-19649</strain>
    </source>
</reference>
<comment type="caution">
    <text evidence="1">The sequence shown here is derived from an EMBL/GenBank/DDBJ whole genome shotgun (WGS) entry which is preliminary data.</text>
</comment>
<accession>A0A371IXP0</accession>
<gene>
    <name evidence="1" type="ORF">CHL78_019260</name>
</gene>
<keyword evidence="2" id="KW-1185">Reference proteome</keyword>